<feature type="domain" description="LysM" evidence="5">
    <location>
        <begin position="108"/>
        <end position="157"/>
    </location>
</feature>
<dbReference type="PANTHER" id="PTHR34700:SF8">
    <property type="entry name" value="POTASSIUM BINDING PROTEIN KBP"/>
    <property type="match status" value="1"/>
</dbReference>
<proteinExistence type="predicted"/>
<dbReference type="CDD" id="cd00118">
    <property type="entry name" value="LysM"/>
    <property type="match status" value="1"/>
</dbReference>
<evidence type="ECO:0000313" key="7">
    <source>
        <dbReference type="Proteomes" id="UP000321485"/>
    </source>
</evidence>
<gene>
    <name evidence="6" type="ORF">ATF69_0950</name>
</gene>
<accession>A0A561XSK6</accession>
<evidence type="ECO:0000256" key="3">
    <source>
        <dbReference type="ARBA" id="ARBA00072219"/>
    </source>
</evidence>
<dbReference type="SMART" id="SM00257">
    <property type="entry name" value="LysM"/>
    <property type="match status" value="1"/>
</dbReference>
<dbReference type="InterPro" id="IPR007055">
    <property type="entry name" value="BON_dom"/>
</dbReference>
<keyword evidence="2" id="KW-0963">Cytoplasm</keyword>
<dbReference type="RefSeq" id="WP_056745437.1">
    <property type="nucleotide sequence ID" value="NZ_CAXUPI020000005.1"/>
</dbReference>
<evidence type="ECO:0000259" key="5">
    <source>
        <dbReference type="PROSITE" id="PS51782"/>
    </source>
</evidence>
<protein>
    <recommendedName>
        <fullName evidence="3">Potassium binding protein Kbp</fullName>
    </recommendedName>
</protein>
<dbReference type="PROSITE" id="PS50914">
    <property type="entry name" value="BON"/>
    <property type="match status" value="1"/>
</dbReference>
<comment type="subcellular location">
    <subcellularLocation>
        <location evidence="1">Cytoplasm</location>
    </subcellularLocation>
</comment>
<dbReference type="Gene3D" id="3.10.350.10">
    <property type="entry name" value="LysM domain"/>
    <property type="match status" value="1"/>
</dbReference>
<dbReference type="PANTHER" id="PTHR34700">
    <property type="entry name" value="POTASSIUM BINDING PROTEIN KBP"/>
    <property type="match status" value="1"/>
</dbReference>
<feature type="domain" description="BON" evidence="4">
    <location>
        <begin position="32"/>
        <end position="102"/>
    </location>
</feature>
<comment type="caution">
    <text evidence="6">The sequence shown here is derived from an EMBL/GenBank/DDBJ whole genome shotgun (WGS) entry which is preliminary data.</text>
</comment>
<sequence>MGLFSFIKEAGEKLFGGKEAQAATAAAPTQDELNAKASKAIETYIASQNLGASNVQVAFDGTQGKVTVKGTAPTQAAKEKVTLCCGNVASVTSVENLMEVTNPEPEAQYHDVVRGDTLSAIAKKFYGDANKYPVIFEANKPMLSHPDKIYPGQKLRIPPLTK</sequence>
<dbReference type="GeneID" id="51110021"/>
<dbReference type="Pfam" id="PF04972">
    <property type="entry name" value="BON"/>
    <property type="match status" value="1"/>
</dbReference>
<name>A0A561XSK6_ACIDE</name>
<evidence type="ECO:0000259" key="4">
    <source>
        <dbReference type="PROSITE" id="PS50914"/>
    </source>
</evidence>
<dbReference type="Pfam" id="PF01476">
    <property type="entry name" value="LysM"/>
    <property type="match status" value="1"/>
</dbReference>
<dbReference type="FunFam" id="3.10.350.10:FF:000001">
    <property type="entry name" value="Peptidoglycan-binding protein LysM"/>
    <property type="match status" value="1"/>
</dbReference>
<reference evidence="6 7" key="1">
    <citation type="journal article" date="2015" name="Stand. Genomic Sci.">
        <title>Genomic Encyclopedia of Bacterial and Archaeal Type Strains, Phase III: the genomes of soil and plant-associated and newly described type strains.</title>
        <authorList>
            <person name="Whitman W.B."/>
            <person name="Woyke T."/>
            <person name="Klenk H.P."/>
            <person name="Zhou Y."/>
            <person name="Lilburn T.G."/>
            <person name="Beck B.J."/>
            <person name="De Vos P."/>
            <person name="Vandamme P."/>
            <person name="Eisen J.A."/>
            <person name="Garrity G."/>
            <person name="Hugenholtz P."/>
            <person name="Kyrpides N.C."/>
        </authorList>
    </citation>
    <scope>NUCLEOTIDE SEQUENCE [LARGE SCALE GENOMIC DNA]</scope>
    <source>
        <strain evidence="6 7">DSM 64</strain>
    </source>
</reference>
<evidence type="ECO:0000256" key="2">
    <source>
        <dbReference type="ARBA" id="ARBA00022490"/>
    </source>
</evidence>
<dbReference type="EMBL" id="VJWE01000011">
    <property type="protein sequence ID" value="TWG39082.1"/>
    <property type="molecule type" value="Genomic_DNA"/>
</dbReference>
<dbReference type="InterPro" id="IPR052196">
    <property type="entry name" value="Bact_Kbp"/>
</dbReference>
<evidence type="ECO:0000313" key="6">
    <source>
        <dbReference type="EMBL" id="TWG39082.1"/>
    </source>
</evidence>
<dbReference type="GO" id="GO:0005737">
    <property type="term" value="C:cytoplasm"/>
    <property type="evidence" value="ECO:0007669"/>
    <property type="project" value="UniProtKB-SubCell"/>
</dbReference>
<dbReference type="InterPro" id="IPR036779">
    <property type="entry name" value="LysM_dom_sf"/>
</dbReference>
<dbReference type="InterPro" id="IPR018392">
    <property type="entry name" value="LysM"/>
</dbReference>
<evidence type="ECO:0000256" key="1">
    <source>
        <dbReference type="ARBA" id="ARBA00004496"/>
    </source>
</evidence>
<organism evidence="6 7">
    <name type="scientific">Acidovorax delafieldii</name>
    <name type="common">Pseudomonas delafieldii</name>
    <dbReference type="NCBI Taxonomy" id="47920"/>
    <lineage>
        <taxon>Bacteria</taxon>
        <taxon>Pseudomonadati</taxon>
        <taxon>Pseudomonadota</taxon>
        <taxon>Betaproteobacteria</taxon>
        <taxon>Burkholderiales</taxon>
        <taxon>Comamonadaceae</taxon>
        <taxon>Acidovorax</taxon>
    </lineage>
</organism>
<dbReference type="PROSITE" id="PS51782">
    <property type="entry name" value="LYSM"/>
    <property type="match status" value="1"/>
</dbReference>
<dbReference type="AlphaFoldDB" id="A0A561XSK6"/>
<dbReference type="SUPFAM" id="SSF54106">
    <property type="entry name" value="LysM domain"/>
    <property type="match status" value="1"/>
</dbReference>
<dbReference type="Gene3D" id="3.30.1340.30">
    <property type="match status" value="1"/>
</dbReference>
<dbReference type="Proteomes" id="UP000321485">
    <property type="component" value="Unassembled WGS sequence"/>
</dbReference>
<dbReference type="NCBIfam" id="NF008399">
    <property type="entry name" value="PRK11198.1"/>
    <property type="match status" value="1"/>
</dbReference>